<keyword evidence="8 10" id="KW-0472">Membrane</keyword>
<feature type="region of interest" description="Disordered" evidence="9">
    <location>
        <begin position="519"/>
        <end position="612"/>
    </location>
</feature>
<evidence type="ECO:0000256" key="3">
    <source>
        <dbReference type="ARBA" id="ARBA00022692"/>
    </source>
</evidence>
<organism evidence="12 13">
    <name type="scientific">Cyberlindnera jadinii (strain ATCC 18201 / CBS 1600 / BCRC 20928 / JCM 3617 / NBRC 0987 / NRRL Y-1542)</name>
    <name type="common">Torula yeast</name>
    <name type="synonym">Candida utilis</name>
    <dbReference type="NCBI Taxonomy" id="983966"/>
    <lineage>
        <taxon>Eukaryota</taxon>
        <taxon>Fungi</taxon>
        <taxon>Dikarya</taxon>
        <taxon>Ascomycota</taxon>
        <taxon>Saccharomycotina</taxon>
        <taxon>Saccharomycetes</taxon>
        <taxon>Phaffomycetales</taxon>
        <taxon>Phaffomycetaceae</taxon>
        <taxon>Cyberlindnera</taxon>
    </lineage>
</organism>
<dbReference type="GO" id="GO:1990456">
    <property type="term" value="P:mitochondrion-endoplasmic reticulum membrane tethering"/>
    <property type="evidence" value="ECO:0007669"/>
    <property type="project" value="TreeGrafter"/>
</dbReference>
<dbReference type="Proteomes" id="UP000094389">
    <property type="component" value="Unassembled WGS sequence"/>
</dbReference>
<dbReference type="AlphaFoldDB" id="A0A1E4S3Y5"/>
<dbReference type="PANTHER" id="PTHR13466">
    <property type="entry name" value="TEX2 PROTEIN-RELATED"/>
    <property type="match status" value="1"/>
</dbReference>
<evidence type="ECO:0000256" key="7">
    <source>
        <dbReference type="ARBA" id="ARBA00023121"/>
    </source>
</evidence>
<evidence type="ECO:0000256" key="8">
    <source>
        <dbReference type="ARBA" id="ARBA00023136"/>
    </source>
</evidence>
<dbReference type="OrthoDB" id="26740at2759"/>
<accession>A0A1E4S3Y5</accession>
<keyword evidence="5 10" id="KW-1133">Transmembrane helix</keyword>
<dbReference type="RefSeq" id="XP_020071276.1">
    <property type="nucleotide sequence ID" value="XM_020212226.1"/>
</dbReference>
<dbReference type="GO" id="GO:0005789">
    <property type="term" value="C:endoplasmic reticulum membrane"/>
    <property type="evidence" value="ECO:0007669"/>
    <property type="project" value="UniProtKB-SubCell"/>
</dbReference>
<name>A0A1E4S3Y5_CYBJN</name>
<dbReference type="GeneID" id="30986622"/>
<feature type="compositionally biased region" description="Low complexity" evidence="9">
    <location>
        <begin position="127"/>
        <end position="139"/>
    </location>
</feature>
<gene>
    <name evidence="12" type="ORF">CYBJADRAFT_117387</name>
</gene>
<evidence type="ECO:0000256" key="1">
    <source>
        <dbReference type="ARBA" id="ARBA00004586"/>
    </source>
</evidence>
<dbReference type="GO" id="GO:0015914">
    <property type="term" value="P:phospholipid transport"/>
    <property type="evidence" value="ECO:0007669"/>
    <property type="project" value="TreeGrafter"/>
</dbReference>
<feature type="domain" description="SMP-LTD" evidence="11">
    <location>
        <begin position="317"/>
        <end position="508"/>
    </location>
</feature>
<feature type="compositionally biased region" description="Polar residues" evidence="9">
    <location>
        <begin position="583"/>
        <end position="597"/>
    </location>
</feature>
<evidence type="ECO:0000256" key="10">
    <source>
        <dbReference type="SAM" id="Phobius"/>
    </source>
</evidence>
<dbReference type="GO" id="GO:0008289">
    <property type="term" value="F:lipid binding"/>
    <property type="evidence" value="ECO:0007669"/>
    <property type="project" value="UniProtKB-KW"/>
</dbReference>
<dbReference type="EMBL" id="KV453928">
    <property type="protein sequence ID" value="ODV74237.1"/>
    <property type="molecule type" value="Genomic_DNA"/>
</dbReference>
<evidence type="ECO:0000256" key="5">
    <source>
        <dbReference type="ARBA" id="ARBA00022989"/>
    </source>
</evidence>
<dbReference type="STRING" id="983966.A0A1E4S3Y5"/>
<evidence type="ECO:0000313" key="13">
    <source>
        <dbReference type="Proteomes" id="UP000094389"/>
    </source>
</evidence>
<keyword evidence="4" id="KW-0256">Endoplasmic reticulum</keyword>
<dbReference type="PROSITE" id="PS51847">
    <property type="entry name" value="SMP"/>
    <property type="match status" value="1"/>
</dbReference>
<dbReference type="CDD" id="cd21675">
    <property type="entry name" value="SMP_TEX2"/>
    <property type="match status" value="1"/>
</dbReference>
<evidence type="ECO:0000256" key="2">
    <source>
        <dbReference type="ARBA" id="ARBA00022448"/>
    </source>
</evidence>
<feature type="compositionally biased region" description="Acidic residues" evidence="9">
    <location>
        <begin position="533"/>
        <end position="543"/>
    </location>
</feature>
<comment type="subcellular location">
    <subcellularLocation>
        <location evidence="1">Endoplasmic reticulum membrane</location>
    </subcellularLocation>
</comment>
<protein>
    <recommendedName>
        <fullName evidence="11">SMP-LTD domain-containing protein</fullName>
    </recommendedName>
</protein>
<keyword evidence="2" id="KW-0813">Transport</keyword>
<dbReference type="GO" id="GO:0032865">
    <property type="term" value="C:ERMES complex"/>
    <property type="evidence" value="ECO:0007669"/>
    <property type="project" value="TreeGrafter"/>
</dbReference>
<reference evidence="12 13" key="1">
    <citation type="journal article" date="2016" name="Proc. Natl. Acad. Sci. U.S.A.">
        <title>Comparative genomics of biotechnologically important yeasts.</title>
        <authorList>
            <person name="Riley R."/>
            <person name="Haridas S."/>
            <person name="Wolfe K.H."/>
            <person name="Lopes M.R."/>
            <person name="Hittinger C.T."/>
            <person name="Goeker M."/>
            <person name="Salamov A.A."/>
            <person name="Wisecaver J.H."/>
            <person name="Long T.M."/>
            <person name="Calvey C.H."/>
            <person name="Aerts A.L."/>
            <person name="Barry K.W."/>
            <person name="Choi C."/>
            <person name="Clum A."/>
            <person name="Coughlan A.Y."/>
            <person name="Deshpande S."/>
            <person name="Douglass A.P."/>
            <person name="Hanson S.J."/>
            <person name="Klenk H.-P."/>
            <person name="LaButti K.M."/>
            <person name="Lapidus A."/>
            <person name="Lindquist E.A."/>
            <person name="Lipzen A.M."/>
            <person name="Meier-Kolthoff J.P."/>
            <person name="Ohm R.A."/>
            <person name="Otillar R.P."/>
            <person name="Pangilinan J.L."/>
            <person name="Peng Y."/>
            <person name="Rokas A."/>
            <person name="Rosa C.A."/>
            <person name="Scheuner C."/>
            <person name="Sibirny A.A."/>
            <person name="Slot J.C."/>
            <person name="Stielow J.B."/>
            <person name="Sun H."/>
            <person name="Kurtzman C.P."/>
            <person name="Blackwell M."/>
            <person name="Grigoriev I.V."/>
            <person name="Jeffries T.W."/>
        </authorList>
    </citation>
    <scope>NUCLEOTIDE SEQUENCE [LARGE SCALE GENOMIC DNA]</scope>
    <source>
        <strain evidence="13">ATCC 18201 / CBS 1600 / BCRC 20928 / JCM 3617 / NBRC 0987 / NRRL Y-1542</strain>
    </source>
</reference>
<proteinExistence type="predicted"/>
<dbReference type="PANTHER" id="PTHR13466:SF19">
    <property type="entry name" value="NUCLEUS-VACUOLE JUNCTION PROTEIN 2"/>
    <property type="match status" value="1"/>
</dbReference>
<dbReference type="InterPro" id="IPR031468">
    <property type="entry name" value="SMP_LBD"/>
</dbReference>
<feature type="compositionally biased region" description="Polar residues" evidence="9">
    <location>
        <begin position="672"/>
        <end position="691"/>
    </location>
</feature>
<dbReference type="InterPro" id="IPR019411">
    <property type="entry name" value="MMM1_dom"/>
</dbReference>
<evidence type="ECO:0000256" key="6">
    <source>
        <dbReference type="ARBA" id="ARBA00023055"/>
    </source>
</evidence>
<feature type="compositionally biased region" description="Polar residues" evidence="9">
    <location>
        <begin position="553"/>
        <end position="569"/>
    </location>
</feature>
<dbReference type="Pfam" id="PF15413">
    <property type="entry name" value="PH_11"/>
    <property type="match status" value="1"/>
</dbReference>
<evidence type="ECO:0000256" key="4">
    <source>
        <dbReference type="ARBA" id="ARBA00022824"/>
    </source>
</evidence>
<keyword evidence="6" id="KW-0445">Lipid transport</keyword>
<feature type="transmembrane region" description="Helical" evidence="10">
    <location>
        <begin position="7"/>
        <end position="30"/>
    </location>
</feature>
<keyword evidence="3 10" id="KW-0812">Transmembrane</keyword>
<dbReference type="Pfam" id="PF10296">
    <property type="entry name" value="MMM1"/>
    <property type="match status" value="1"/>
</dbReference>
<sequence length="691" mass="77228">MSLKTILITYLIGGLTLPPLAIALALYLAWRLAPEYTEAGDDVDLSDIDSKVDPSLSLTAIEDEASTGVKAYKAGWITVTREYHTVVNNASDKQIDSKDNSSKSAYTALYKLVKKSKNDKDEDQPPTQSASSTTTNSSTPVAKKSVMKKNRFFGVLRHGNLFLYKNEDQKDVQHVIVLANNIVTIWPRGLPDGQLFTKRSAICILKPTLRRQSDLPPKSSAASLNEAAMESNKSSTIDILENGSLPNKKTGFFIYCDTNFQKEDWYFELIKATKKDSQAPALPSELDQYNPSIYANTLHFKTADMMSLIQTLHSSEGQLHTRWLNAIIGRLHLALKDTDVFEKYVEAKLLKKLSKINRPDFLDEFQVKKIEIGDSAPFISFPKLQSLNPDGSLRVSCKFTYTGKMSLKIATKANIPNFSTFQKRDLNILLAVTINRIDGPFVICMKPPPSSRLWYTFESQPDIDLTIEPVVSQRQLTYGLVTNAIEKKFKDAIRESLVEPFWDDISIFNTSDEFYRGGIWNQEGRPTKTTPENDNDGGDDEDVESMRGDSEQEGLTSVTEANFNSNNALSKDYSPNEDHSLRSRSSQNFSKRSTLNTIHDLKSRKSEASIGTSHEQFLADETSAGKKVISNGMKKIGKWYSEKSRGSSSNVSKNSKDYTPPEMISRRRAPSSGDNQPSRKTSLTDIKSAGQ</sequence>
<feature type="region of interest" description="Disordered" evidence="9">
    <location>
        <begin position="117"/>
        <end position="143"/>
    </location>
</feature>
<dbReference type="SUPFAM" id="SSF50729">
    <property type="entry name" value="PH domain-like"/>
    <property type="match status" value="1"/>
</dbReference>
<feature type="non-terminal residue" evidence="12">
    <location>
        <position position="691"/>
    </location>
</feature>
<dbReference type="OMA" id="MDKEDWY"/>
<evidence type="ECO:0000313" key="12">
    <source>
        <dbReference type="EMBL" id="ODV74237.1"/>
    </source>
</evidence>
<evidence type="ECO:0000256" key="9">
    <source>
        <dbReference type="SAM" id="MobiDB-lite"/>
    </source>
</evidence>
<evidence type="ECO:0000259" key="11">
    <source>
        <dbReference type="PROSITE" id="PS51847"/>
    </source>
</evidence>
<keyword evidence="13" id="KW-1185">Reference proteome</keyword>
<feature type="region of interest" description="Disordered" evidence="9">
    <location>
        <begin position="640"/>
        <end position="691"/>
    </location>
</feature>
<keyword evidence="7" id="KW-0446">Lipid-binding</keyword>